<dbReference type="AlphaFoldDB" id="A0A318EMB6"/>
<organism evidence="3 4">
    <name type="scientific">Sinimarinibacterium flocculans</name>
    <dbReference type="NCBI Taxonomy" id="985250"/>
    <lineage>
        <taxon>Bacteria</taxon>
        <taxon>Pseudomonadati</taxon>
        <taxon>Pseudomonadota</taxon>
        <taxon>Gammaproteobacteria</taxon>
        <taxon>Nevskiales</taxon>
        <taxon>Nevskiaceae</taxon>
        <taxon>Sinimarinibacterium</taxon>
    </lineage>
</organism>
<feature type="chain" id="PRO_5016333242" evidence="1">
    <location>
        <begin position="19"/>
        <end position="335"/>
    </location>
</feature>
<dbReference type="SUPFAM" id="SSF53955">
    <property type="entry name" value="Lysozyme-like"/>
    <property type="match status" value="1"/>
</dbReference>
<dbReference type="Pfam" id="PF13406">
    <property type="entry name" value="SLT_2"/>
    <property type="match status" value="1"/>
</dbReference>
<dbReference type="PANTHER" id="PTHR30163:SF9">
    <property type="entry name" value="MEMBRANE-BOUND LYTIC MUREIN TRANSGLYCOSYLASE B"/>
    <property type="match status" value="1"/>
</dbReference>
<evidence type="ECO:0000313" key="4">
    <source>
        <dbReference type="Proteomes" id="UP000248330"/>
    </source>
</evidence>
<sequence length="335" mass="37268">MPRLAPLLLLTCALPAAADYGGHARAPELLKRLETEFSFSPQELDWVKTSLAAAERLPQLVEREQKAPEKTETWTQYARRIDEGRVTNGAELLRTHRDWFARAEAEYGVPPAVIAGILGIETRYGRITGSVRVLDALSTQGFDHPTRHAFFLSELAEFFAFCRDFGYAPTVPQGSYAGAMGAAQFMPSNYRRLAVDFDGDGRRDLWSMPDAIGSIGRYLTRYDRARAWQRGEPLVVQARVTGPLPANLAVNARNVTHTVAALRKLGVEAKTELPPQTRVGLVELTLDGDGREYWLALPNFYSVMSYNPRVFYGMAVTQLAQRIEQAHAASLEPSN</sequence>
<protein>
    <submittedName>
        <fullName evidence="3">Membrane-bound lytic murein transglycosylase B</fullName>
    </submittedName>
</protein>
<dbReference type="PANTHER" id="PTHR30163">
    <property type="entry name" value="MEMBRANE-BOUND LYTIC MUREIN TRANSGLYCOSYLASE B"/>
    <property type="match status" value="1"/>
</dbReference>
<dbReference type="Gene3D" id="1.10.530.10">
    <property type="match status" value="1"/>
</dbReference>
<reference evidence="3 4" key="1">
    <citation type="submission" date="2018-04" db="EMBL/GenBank/DDBJ databases">
        <title>Genomic Encyclopedia of Type Strains, Phase IV (KMG-IV): sequencing the most valuable type-strain genomes for metagenomic binning, comparative biology and taxonomic classification.</title>
        <authorList>
            <person name="Goeker M."/>
        </authorList>
    </citation>
    <scope>NUCLEOTIDE SEQUENCE [LARGE SCALE GENOMIC DNA]</scope>
    <source>
        <strain evidence="3 4">DSM 104150</strain>
    </source>
</reference>
<dbReference type="GO" id="GO:0008933">
    <property type="term" value="F:peptidoglycan lytic transglycosylase activity"/>
    <property type="evidence" value="ECO:0007669"/>
    <property type="project" value="TreeGrafter"/>
</dbReference>
<name>A0A318EMB6_9GAMM</name>
<dbReference type="EMBL" id="QICN01000002">
    <property type="protein sequence ID" value="PXV70340.1"/>
    <property type="molecule type" value="Genomic_DNA"/>
</dbReference>
<evidence type="ECO:0000313" key="3">
    <source>
        <dbReference type="EMBL" id="PXV70340.1"/>
    </source>
</evidence>
<evidence type="ECO:0000256" key="1">
    <source>
        <dbReference type="SAM" id="SignalP"/>
    </source>
</evidence>
<dbReference type="CDD" id="cd13399">
    <property type="entry name" value="Slt35-like"/>
    <property type="match status" value="1"/>
</dbReference>
<dbReference type="InterPro" id="IPR031304">
    <property type="entry name" value="SLT_2"/>
</dbReference>
<feature type="signal peptide" evidence="1">
    <location>
        <begin position="1"/>
        <end position="18"/>
    </location>
</feature>
<dbReference type="Gene3D" id="1.10.8.350">
    <property type="entry name" value="Bacterial muramidase"/>
    <property type="match status" value="1"/>
</dbReference>
<dbReference type="Proteomes" id="UP000248330">
    <property type="component" value="Unassembled WGS sequence"/>
</dbReference>
<gene>
    <name evidence="3" type="ORF">C8D93_102192</name>
</gene>
<accession>A0A318EMB6</accession>
<dbReference type="InterPro" id="IPR043426">
    <property type="entry name" value="MltB-like"/>
</dbReference>
<comment type="caution">
    <text evidence="3">The sequence shown here is derived from an EMBL/GenBank/DDBJ whole genome shotgun (WGS) entry which is preliminary data.</text>
</comment>
<keyword evidence="4" id="KW-1185">Reference proteome</keyword>
<evidence type="ECO:0000259" key="2">
    <source>
        <dbReference type="Pfam" id="PF13406"/>
    </source>
</evidence>
<dbReference type="GO" id="GO:0009253">
    <property type="term" value="P:peptidoglycan catabolic process"/>
    <property type="evidence" value="ECO:0007669"/>
    <property type="project" value="TreeGrafter"/>
</dbReference>
<feature type="domain" description="Transglycosylase SLT" evidence="2">
    <location>
        <begin position="45"/>
        <end position="321"/>
    </location>
</feature>
<dbReference type="InterPro" id="IPR023346">
    <property type="entry name" value="Lysozyme-like_dom_sf"/>
</dbReference>
<proteinExistence type="predicted"/>
<keyword evidence="1" id="KW-0732">Signal</keyword>